<keyword evidence="1" id="KW-0472">Membrane</keyword>
<gene>
    <name evidence="3" type="ORF">ISU02_06095</name>
</gene>
<dbReference type="InterPro" id="IPR003734">
    <property type="entry name" value="DUF155"/>
</dbReference>
<proteinExistence type="predicted"/>
<keyword evidence="1" id="KW-1133">Transmembrane helix</keyword>
<sequence>MQTIRFYSFKVRETFDLDKIADYFKKTRSLKWSDYIVLDNHLLESTLKRTVKGHEVILYQFGVVTFINFYEDEMRNFLSLIDQIEAIDYTGFAKNYEHFELEVGAFGETLYEDLQTIPHKQITEMIAETTAKSVGLAHIEMALQQLMDQVEPLLIQMSHGRVKVDRRTKRVLGEMISFKYKLAQSVGLFDKPSTSIALKEWHEYILEYFELNDRYIILEGKVDDLKKMLFQYYKFNHAIKDRRLFIFEIVLLTFFPISSLARSGALARFIEWIVHFF</sequence>
<feature type="transmembrane region" description="Helical" evidence="1">
    <location>
        <begin position="244"/>
        <end position="261"/>
    </location>
</feature>
<accession>A0ABR9ZQH3</accession>
<name>A0ABR9ZQH3_9FIRM</name>
<organism evidence="3 4">
    <name type="scientific">Fusibacter ferrireducens</name>
    <dbReference type="NCBI Taxonomy" id="2785058"/>
    <lineage>
        <taxon>Bacteria</taxon>
        <taxon>Bacillati</taxon>
        <taxon>Bacillota</taxon>
        <taxon>Clostridia</taxon>
        <taxon>Eubacteriales</taxon>
        <taxon>Eubacteriales Family XII. Incertae Sedis</taxon>
        <taxon>Fusibacter</taxon>
    </lineage>
</organism>
<reference evidence="3 4" key="1">
    <citation type="submission" date="2020-11" db="EMBL/GenBank/DDBJ databases">
        <title>Fusibacter basophilias sp. nov.</title>
        <authorList>
            <person name="Qiu D."/>
        </authorList>
    </citation>
    <scope>NUCLEOTIDE SEQUENCE [LARGE SCALE GENOMIC DNA]</scope>
    <source>
        <strain evidence="3 4">Q10-2</strain>
    </source>
</reference>
<comment type="caution">
    <text evidence="3">The sequence shown here is derived from an EMBL/GenBank/DDBJ whole genome shotgun (WGS) entry which is preliminary data.</text>
</comment>
<evidence type="ECO:0000313" key="3">
    <source>
        <dbReference type="EMBL" id="MBF4692679.1"/>
    </source>
</evidence>
<dbReference type="RefSeq" id="WP_194700919.1">
    <property type="nucleotide sequence ID" value="NZ_JADKNH010000003.1"/>
</dbReference>
<protein>
    <submittedName>
        <fullName evidence="3">RMD1 family protein</fullName>
    </submittedName>
</protein>
<keyword evidence="4" id="KW-1185">Reference proteome</keyword>
<evidence type="ECO:0000259" key="2">
    <source>
        <dbReference type="Pfam" id="PF02582"/>
    </source>
</evidence>
<feature type="domain" description="DUF155" evidence="2">
    <location>
        <begin position="56"/>
        <end position="218"/>
    </location>
</feature>
<dbReference type="Pfam" id="PF02582">
    <property type="entry name" value="DUF155"/>
    <property type="match status" value="1"/>
</dbReference>
<dbReference type="EMBL" id="JADKNH010000003">
    <property type="protein sequence ID" value="MBF4692679.1"/>
    <property type="molecule type" value="Genomic_DNA"/>
</dbReference>
<evidence type="ECO:0000313" key="4">
    <source>
        <dbReference type="Proteomes" id="UP000614200"/>
    </source>
</evidence>
<evidence type="ECO:0000256" key="1">
    <source>
        <dbReference type="SAM" id="Phobius"/>
    </source>
</evidence>
<keyword evidence="1" id="KW-0812">Transmembrane</keyword>
<dbReference type="Proteomes" id="UP000614200">
    <property type="component" value="Unassembled WGS sequence"/>
</dbReference>